<dbReference type="Proteomes" id="UP000199758">
    <property type="component" value="Unassembled WGS sequence"/>
</dbReference>
<evidence type="ECO:0000313" key="5">
    <source>
        <dbReference type="EMBL" id="SHG93881.1"/>
    </source>
</evidence>
<evidence type="ECO:0000256" key="4">
    <source>
        <dbReference type="ARBA" id="ARBA00023145"/>
    </source>
</evidence>
<keyword evidence="4" id="KW-0865">Zymogen</keyword>
<dbReference type="STRING" id="490188.SAMN04488068_1899"/>
<dbReference type="OrthoDB" id="9760084at2"/>
<dbReference type="InterPro" id="IPR043147">
    <property type="entry name" value="Penicillin_amidase_A-knob"/>
</dbReference>
<organism evidence="5 6">
    <name type="scientific">Hydrocarboniphaga daqingensis</name>
    <dbReference type="NCBI Taxonomy" id="490188"/>
    <lineage>
        <taxon>Bacteria</taxon>
        <taxon>Pseudomonadati</taxon>
        <taxon>Pseudomonadota</taxon>
        <taxon>Gammaproteobacteria</taxon>
        <taxon>Nevskiales</taxon>
        <taxon>Nevskiaceae</taxon>
        <taxon>Hydrocarboniphaga</taxon>
    </lineage>
</organism>
<dbReference type="PANTHER" id="PTHR34218:SF3">
    <property type="entry name" value="ACYL-HOMOSERINE LACTONE ACYLASE PVDQ"/>
    <property type="match status" value="1"/>
</dbReference>
<dbReference type="Gene3D" id="1.10.1400.10">
    <property type="match status" value="1"/>
</dbReference>
<keyword evidence="3" id="KW-0378">Hydrolase</keyword>
<dbReference type="AlphaFoldDB" id="A0A1M5NWG7"/>
<dbReference type="RefSeq" id="WP_072897428.1">
    <property type="nucleotide sequence ID" value="NZ_FQWZ01000004.1"/>
</dbReference>
<dbReference type="InterPro" id="IPR002692">
    <property type="entry name" value="S45"/>
</dbReference>
<sequence length="817" mass="87999">MQAHRLGPVLALALLVAACGGGGSDDNRSTGGGNPGGSSGTYDVTVVRTRFGIPHINARDFGSLGYGYGYAFAEDNLCTMLDDYVTVRGERARYFGRDGSYSIPAVPVTANNVDSDFFWKLLADNTAVARFKAGAAPEVQQASRGYVAGFNRYIGELKAGQHPGRHVACAGKPWLQNITEDDMYRRFLRLAVIASGSALTTEIATAQPPLIPPTASAARGTAQDALNNAALARLSPDAEPFARLREHRFGSNMYALGKQASATGQPIVFGNPHFPWTGTERLYLAHLTIPGRLDIMGVGLYGVPLALIGFNDKLAWSHTVSTAYRFTLYQLALNPLKPTQYFYEGQLKDMEAVPLSIQVAEADGSLSTQTRTLYRTQYGPMLEISAAGVPVLGWTTTTGFTMRDANYENTRLIDQFYRWNLATSLDEFKSLHKSILGTPWVNTVASGPDGRAYYGDVTVVPNVPDAKVAACKPPITGTLVGALVPGLPLLYGNRAQCQWDTDADAPAPGIFGPGNLPTLERDDFVHNSNDSYWLTNPAAPITGFARIIGDEGTERSLRTRLGLLQVLRRLDGSDGRPGRTFDLPTLQQTVLSSQIYSAELARDAVVADLCAGGTQAAACAVLAQWDRADNVDSVGGHLWREFFRNAASATALWNTPFDLDDPVNTPRDLNTASPQVRSAFSDGIAAVNAAGIALDTPMGQIQHSGVSRRPNGEPIPVIGGEGFEGAFTIASTSGPIGREGYPVDFGNSYIQTVTWEGSGSSARVRAEGFVTYSQSTDPANPHYRDFTEAYAQKQWLRFPFHADEVAAAKESEQRLTE</sequence>
<accession>A0A1M5NWG7</accession>
<dbReference type="Gene3D" id="1.10.439.10">
    <property type="entry name" value="Penicillin Amidohydrolase, domain 1"/>
    <property type="match status" value="1"/>
</dbReference>
<dbReference type="GO" id="GO:0016811">
    <property type="term" value="F:hydrolase activity, acting on carbon-nitrogen (but not peptide) bonds, in linear amides"/>
    <property type="evidence" value="ECO:0007669"/>
    <property type="project" value="InterPro"/>
</dbReference>
<dbReference type="Gene3D" id="3.60.20.10">
    <property type="entry name" value="Glutamine Phosphoribosylpyrophosphate, subunit 1, domain 1"/>
    <property type="match status" value="1"/>
</dbReference>
<dbReference type="InterPro" id="IPR043146">
    <property type="entry name" value="Penicillin_amidase_N_B-knob"/>
</dbReference>
<dbReference type="Pfam" id="PF01804">
    <property type="entry name" value="Penicil_amidase"/>
    <property type="match status" value="1"/>
</dbReference>
<dbReference type="SUPFAM" id="SSF56235">
    <property type="entry name" value="N-terminal nucleophile aminohydrolases (Ntn hydrolases)"/>
    <property type="match status" value="1"/>
</dbReference>
<keyword evidence="2" id="KW-0732">Signal</keyword>
<dbReference type="EMBL" id="FQWZ01000004">
    <property type="protein sequence ID" value="SHG93881.1"/>
    <property type="molecule type" value="Genomic_DNA"/>
</dbReference>
<evidence type="ECO:0000313" key="6">
    <source>
        <dbReference type="Proteomes" id="UP000199758"/>
    </source>
</evidence>
<evidence type="ECO:0000256" key="2">
    <source>
        <dbReference type="ARBA" id="ARBA00022729"/>
    </source>
</evidence>
<dbReference type="Gene3D" id="2.30.120.10">
    <property type="match status" value="1"/>
</dbReference>
<proteinExistence type="inferred from homology"/>
<reference evidence="5 6" key="1">
    <citation type="submission" date="2016-11" db="EMBL/GenBank/DDBJ databases">
        <authorList>
            <person name="Jaros S."/>
            <person name="Januszkiewicz K."/>
            <person name="Wedrychowicz H."/>
        </authorList>
    </citation>
    <scope>NUCLEOTIDE SEQUENCE [LARGE SCALE GENOMIC DNA]</scope>
    <source>
        <strain evidence="5 6">CGMCC 1.7049</strain>
    </source>
</reference>
<evidence type="ECO:0000256" key="1">
    <source>
        <dbReference type="ARBA" id="ARBA00006586"/>
    </source>
</evidence>
<keyword evidence="6" id="KW-1185">Reference proteome</keyword>
<dbReference type="InterPro" id="IPR023343">
    <property type="entry name" value="Penicillin_amidase_dom1"/>
</dbReference>
<evidence type="ECO:0000256" key="3">
    <source>
        <dbReference type="ARBA" id="ARBA00022801"/>
    </source>
</evidence>
<dbReference type="InterPro" id="IPR029055">
    <property type="entry name" value="Ntn_hydrolases_N"/>
</dbReference>
<comment type="similarity">
    <text evidence="1">Belongs to the peptidase S45 family.</text>
</comment>
<dbReference type="PANTHER" id="PTHR34218">
    <property type="entry name" value="PEPTIDASE S45 PENICILLIN AMIDASE"/>
    <property type="match status" value="1"/>
</dbReference>
<name>A0A1M5NWG7_9GAMM</name>
<gene>
    <name evidence="5" type="ORF">SAMN04488068_1899</name>
</gene>
<protein>
    <submittedName>
        <fullName evidence="5">Acyl-homoserine-lactone acylase</fullName>
    </submittedName>
</protein>
<dbReference type="PROSITE" id="PS51257">
    <property type="entry name" value="PROKAR_LIPOPROTEIN"/>
    <property type="match status" value="1"/>
</dbReference>
<dbReference type="GO" id="GO:0017000">
    <property type="term" value="P:antibiotic biosynthetic process"/>
    <property type="evidence" value="ECO:0007669"/>
    <property type="project" value="InterPro"/>
</dbReference>